<dbReference type="InterPro" id="IPR057992">
    <property type="entry name" value="TPR_SYVN1_N"/>
</dbReference>
<feature type="transmembrane region" description="Helical" evidence="18">
    <location>
        <begin position="285"/>
        <end position="306"/>
    </location>
</feature>
<feature type="region of interest" description="Disordered" evidence="17">
    <location>
        <begin position="361"/>
        <end position="390"/>
    </location>
</feature>
<evidence type="ECO:0000256" key="8">
    <source>
        <dbReference type="ARBA" id="ARBA00022723"/>
    </source>
</evidence>
<evidence type="ECO:0000256" key="6">
    <source>
        <dbReference type="ARBA" id="ARBA00022679"/>
    </source>
</evidence>
<gene>
    <name evidence="20" type="ORF">HYFRA_00005024</name>
</gene>
<organism evidence="20 21">
    <name type="scientific">Hymenoscyphus fraxineus</name>
    <dbReference type="NCBI Taxonomy" id="746836"/>
    <lineage>
        <taxon>Eukaryota</taxon>
        <taxon>Fungi</taxon>
        <taxon>Dikarya</taxon>
        <taxon>Ascomycota</taxon>
        <taxon>Pezizomycotina</taxon>
        <taxon>Leotiomycetes</taxon>
        <taxon>Helotiales</taxon>
        <taxon>Helotiaceae</taxon>
        <taxon>Hymenoscyphus</taxon>
    </lineage>
</organism>
<dbReference type="PANTHER" id="PTHR22763:SF184">
    <property type="entry name" value="E3 UBIQUITIN-PROTEIN LIGASE SYNOVIOLIN"/>
    <property type="match status" value="1"/>
</dbReference>
<feature type="coiled-coil region" evidence="16">
    <location>
        <begin position="528"/>
        <end position="562"/>
    </location>
</feature>
<evidence type="ECO:0000256" key="16">
    <source>
        <dbReference type="SAM" id="Coils"/>
    </source>
</evidence>
<dbReference type="PANTHER" id="PTHR22763">
    <property type="entry name" value="RING ZINC FINGER PROTEIN"/>
    <property type="match status" value="1"/>
</dbReference>
<evidence type="ECO:0000256" key="1">
    <source>
        <dbReference type="ARBA" id="ARBA00000900"/>
    </source>
</evidence>
<keyword evidence="12" id="KW-0862">Zinc</keyword>
<feature type="region of interest" description="Disordered" evidence="17">
    <location>
        <begin position="488"/>
        <end position="507"/>
    </location>
</feature>
<dbReference type="InterPro" id="IPR001841">
    <property type="entry name" value="Znf_RING"/>
</dbReference>
<dbReference type="InterPro" id="IPR013083">
    <property type="entry name" value="Znf_RING/FYVE/PHD"/>
</dbReference>
<evidence type="ECO:0000259" key="19">
    <source>
        <dbReference type="PROSITE" id="PS50089"/>
    </source>
</evidence>
<feature type="transmembrane region" description="Helical" evidence="18">
    <location>
        <begin position="140"/>
        <end position="161"/>
    </location>
</feature>
<keyword evidence="6" id="KW-0808">Transferase</keyword>
<feature type="region of interest" description="Disordered" evidence="17">
    <location>
        <begin position="821"/>
        <end position="870"/>
    </location>
</feature>
<evidence type="ECO:0000256" key="2">
    <source>
        <dbReference type="ARBA" id="ARBA00004477"/>
    </source>
</evidence>
<evidence type="ECO:0000313" key="20">
    <source>
        <dbReference type="EMBL" id="CAG8949395.1"/>
    </source>
</evidence>
<reference evidence="20" key="1">
    <citation type="submission" date="2021-07" db="EMBL/GenBank/DDBJ databases">
        <authorList>
            <person name="Durling M."/>
        </authorList>
    </citation>
    <scope>NUCLEOTIDE SEQUENCE</scope>
</reference>
<feature type="transmembrane region" description="Helical" evidence="18">
    <location>
        <begin position="173"/>
        <end position="196"/>
    </location>
</feature>
<proteinExistence type="inferred from homology"/>
<feature type="region of interest" description="Disordered" evidence="17">
    <location>
        <begin position="751"/>
        <end position="804"/>
    </location>
</feature>
<dbReference type="Proteomes" id="UP000696280">
    <property type="component" value="Unassembled WGS sequence"/>
</dbReference>
<evidence type="ECO:0000256" key="11">
    <source>
        <dbReference type="ARBA" id="ARBA00022824"/>
    </source>
</evidence>
<feature type="compositionally biased region" description="Polar residues" evidence="17">
    <location>
        <begin position="706"/>
        <end position="722"/>
    </location>
</feature>
<evidence type="ECO:0000256" key="7">
    <source>
        <dbReference type="ARBA" id="ARBA00022692"/>
    </source>
</evidence>
<keyword evidence="21" id="KW-1185">Reference proteome</keyword>
<accession>A0A9N9KNU1</accession>
<comment type="subcellular location">
    <subcellularLocation>
        <location evidence="2">Endoplasmic reticulum membrane</location>
        <topology evidence="2">Multi-pass membrane protein</topology>
    </subcellularLocation>
</comment>
<evidence type="ECO:0000256" key="14">
    <source>
        <dbReference type="ARBA" id="ARBA00023136"/>
    </source>
</evidence>
<feature type="region of interest" description="Disordered" evidence="17">
    <location>
        <begin position="688"/>
        <end position="733"/>
    </location>
</feature>
<evidence type="ECO:0000256" key="4">
    <source>
        <dbReference type="ARBA" id="ARBA00010089"/>
    </source>
</evidence>
<feature type="compositionally biased region" description="Pro residues" evidence="17">
    <location>
        <begin position="367"/>
        <end position="376"/>
    </location>
</feature>
<comment type="catalytic activity">
    <reaction evidence="1">
        <text>S-ubiquitinyl-[E2 ubiquitin-conjugating enzyme]-L-cysteine + [acceptor protein]-L-lysine = [E2 ubiquitin-conjugating enzyme]-L-cysteine + N(6)-ubiquitinyl-[acceptor protein]-L-lysine.</text>
        <dbReference type="EC" id="2.3.2.27"/>
    </reaction>
</comment>
<dbReference type="GO" id="GO:0061630">
    <property type="term" value="F:ubiquitin protein ligase activity"/>
    <property type="evidence" value="ECO:0007669"/>
    <property type="project" value="UniProtKB-EC"/>
</dbReference>
<comment type="pathway">
    <text evidence="3">Protein modification; protein ubiquitination.</text>
</comment>
<keyword evidence="16" id="KW-0175">Coiled coil</keyword>
<feature type="compositionally biased region" description="Acidic residues" evidence="17">
    <location>
        <begin position="861"/>
        <end position="870"/>
    </location>
</feature>
<dbReference type="EC" id="2.3.2.27" evidence="5"/>
<dbReference type="OrthoDB" id="7759664at2759"/>
<dbReference type="GO" id="GO:0005789">
    <property type="term" value="C:endoplasmic reticulum membrane"/>
    <property type="evidence" value="ECO:0007669"/>
    <property type="project" value="UniProtKB-SubCell"/>
</dbReference>
<feature type="compositionally biased region" description="Polar residues" evidence="17">
    <location>
        <begin position="756"/>
        <end position="796"/>
    </location>
</feature>
<dbReference type="InterPro" id="IPR058051">
    <property type="entry name" value="Znf_RING_synoviolin"/>
</dbReference>
<dbReference type="GO" id="GO:0043161">
    <property type="term" value="P:proteasome-mediated ubiquitin-dependent protein catabolic process"/>
    <property type="evidence" value="ECO:0007669"/>
    <property type="project" value="TreeGrafter"/>
</dbReference>
<evidence type="ECO:0000256" key="3">
    <source>
        <dbReference type="ARBA" id="ARBA00004906"/>
    </source>
</evidence>
<feature type="region of interest" description="Disordered" evidence="17">
    <location>
        <begin position="430"/>
        <end position="470"/>
    </location>
</feature>
<evidence type="ECO:0000256" key="13">
    <source>
        <dbReference type="ARBA" id="ARBA00022989"/>
    </source>
</evidence>
<feature type="transmembrane region" description="Helical" evidence="18">
    <location>
        <begin position="101"/>
        <end position="119"/>
    </location>
</feature>
<dbReference type="Pfam" id="PF13639">
    <property type="entry name" value="zf-RING_2"/>
    <property type="match status" value="1"/>
</dbReference>
<keyword evidence="13 18" id="KW-1133">Transmembrane helix</keyword>
<keyword evidence="7 18" id="KW-0812">Transmembrane</keyword>
<feature type="transmembrane region" description="Helical" evidence="18">
    <location>
        <begin position="37"/>
        <end position="57"/>
    </location>
</feature>
<keyword evidence="8" id="KW-0479">Metal-binding</keyword>
<dbReference type="SMART" id="SM00184">
    <property type="entry name" value="RING"/>
    <property type="match status" value="1"/>
</dbReference>
<dbReference type="Pfam" id="PF25563">
    <property type="entry name" value="TPR_SYVN1_N"/>
    <property type="match status" value="1"/>
</dbReference>
<evidence type="ECO:0000256" key="15">
    <source>
        <dbReference type="PROSITE-ProRule" id="PRU00175"/>
    </source>
</evidence>
<evidence type="ECO:0000256" key="10">
    <source>
        <dbReference type="ARBA" id="ARBA00022786"/>
    </source>
</evidence>
<dbReference type="GO" id="GO:0008270">
    <property type="term" value="F:zinc ion binding"/>
    <property type="evidence" value="ECO:0007669"/>
    <property type="project" value="UniProtKB-KW"/>
</dbReference>
<keyword evidence="14 18" id="KW-0472">Membrane</keyword>
<dbReference type="PROSITE" id="PS50089">
    <property type="entry name" value="ZF_RING_2"/>
    <property type="match status" value="1"/>
</dbReference>
<feature type="compositionally biased region" description="Low complexity" evidence="17">
    <location>
        <begin position="234"/>
        <end position="244"/>
    </location>
</feature>
<keyword evidence="11" id="KW-0256">Endoplasmic reticulum</keyword>
<keyword evidence="9 15" id="KW-0863">Zinc-finger</keyword>
<evidence type="ECO:0000313" key="21">
    <source>
        <dbReference type="Proteomes" id="UP000696280"/>
    </source>
</evidence>
<evidence type="ECO:0000256" key="5">
    <source>
        <dbReference type="ARBA" id="ARBA00012483"/>
    </source>
</evidence>
<evidence type="ECO:0000256" key="9">
    <source>
        <dbReference type="ARBA" id="ARBA00022771"/>
    </source>
</evidence>
<dbReference type="InterPro" id="IPR050731">
    <property type="entry name" value="HRD1_E3_ubiq-ligases"/>
</dbReference>
<dbReference type="SUPFAM" id="SSF57850">
    <property type="entry name" value="RING/U-box"/>
    <property type="match status" value="1"/>
</dbReference>
<keyword evidence="10" id="KW-0833">Ubl conjugation pathway</keyword>
<name>A0A9N9KNU1_9HELO</name>
<dbReference type="CDD" id="cd16479">
    <property type="entry name" value="RING-H2_synoviolin"/>
    <property type="match status" value="1"/>
</dbReference>
<feature type="region of interest" description="Disordered" evidence="17">
    <location>
        <begin position="234"/>
        <end position="255"/>
    </location>
</feature>
<evidence type="ECO:0000256" key="18">
    <source>
        <dbReference type="SAM" id="Phobius"/>
    </source>
</evidence>
<dbReference type="EMBL" id="CAJVRL010000002">
    <property type="protein sequence ID" value="CAG8949395.1"/>
    <property type="molecule type" value="Genomic_DNA"/>
</dbReference>
<comment type="similarity">
    <text evidence="4">Belongs to the HRD1 family.</text>
</comment>
<feature type="compositionally biased region" description="Low complexity" evidence="17">
    <location>
        <begin position="692"/>
        <end position="705"/>
    </location>
</feature>
<dbReference type="GO" id="GO:0036503">
    <property type="term" value="P:ERAD pathway"/>
    <property type="evidence" value="ECO:0007669"/>
    <property type="project" value="TreeGrafter"/>
</dbReference>
<feature type="compositionally biased region" description="Low complexity" evidence="17">
    <location>
        <begin position="446"/>
        <end position="467"/>
    </location>
</feature>
<sequence>MGRLAWYAGVSTALAAGVVVSAFNQRANFYSACVYLAQSNLCLMILINLILFIYGSFMYGLQRICFGALRPIEIEQLYEKAWFAITETCLAMTIFREEVGAWFLVMFVGLLTGKVWGWIGDGRVEVLEQQPPANPRLFHIRLSISLTMSVLYDLWLMNYTINTVIQQARPNMMVMFLFEFAILTTCSFATGFRYCISLIEASKIKKQTQERLIERRREVREQRAEIIRQRELAAAAGTEGSDAAQSNTPLPSEDDVDEMDIEVPGWEAKGHWVLTLDLISDFIKLGIYVTFFVILFMFYGLPIHIIRDLFLTARSFSKRLAAFIRYRRATQDMNTKYEDATVEDIEREDTCIICREEMRPWSVTNPQDPPAAPGAPPRTSSSSNERTRPKKLPCGHILHLGCLKSWLERQQVCPTCRASVVESPLARAAGNNANANAPGGQPPGPGQQDVPGAAPQPAAAPRPAGRGMRMLNLGPIRVGFGQANLQDLQQGLGGQPANQPNNPVAGGPRVYGLEFGFPRRPPQPQPQAQGTTNIAGSTQEQLQQLEQQIVAEIRSLQLTQQELQLVQLLQVELARLRLLHNGGADPLATNLQMPQMGALSGRQPPLLVTQVPQMQRHGTRPNTAAIPSGSGDLPPGVTIPEGWSLLPLQRLDGQAQTGTTLHVPLAGPAASSGSAPTATTTQPETISLMGRTSNNNLTPTPTVNPDAQSQTSSVHSSDTNVVHTPPSVGADQLTASNVTSNTTLPSTTLHGIPALNASSDGSHNPSALPNWGSTQLFSGPTLTAGNTNAFPSSSTMVPPPNSGDALPQGGHVERAMAVPVSHAASDAIAEDGGNSASSEMVDSTPDEPGEQKGKGRAPFVEDVEDEAEGS</sequence>
<evidence type="ECO:0000256" key="17">
    <source>
        <dbReference type="SAM" id="MobiDB-lite"/>
    </source>
</evidence>
<evidence type="ECO:0000256" key="12">
    <source>
        <dbReference type="ARBA" id="ARBA00022833"/>
    </source>
</evidence>
<dbReference type="AlphaFoldDB" id="A0A9N9KNU1"/>
<dbReference type="Gene3D" id="3.30.40.10">
    <property type="entry name" value="Zinc/RING finger domain, C3HC4 (zinc finger)"/>
    <property type="match status" value="1"/>
</dbReference>
<protein>
    <recommendedName>
        <fullName evidence="5">RING-type E3 ubiquitin transferase</fullName>
        <ecNumber evidence="5">2.3.2.27</ecNumber>
    </recommendedName>
</protein>
<feature type="compositionally biased region" description="Low complexity" evidence="17">
    <location>
        <begin position="430"/>
        <end position="439"/>
    </location>
</feature>
<feature type="domain" description="RING-type" evidence="19">
    <location>
        <begin position="351"/>
        <end position="417"/>
    </location>
</feature>
<comment type="caution">
    <text evidence="20">The sequence shown here is derived from an EMBL/GenBank/DDBJ whole genome shotgun (WGS) entry which is preliminary data.</text>
</comment>